<proteinExistence type="predicted"/>
<protein>
    <recommendedName>
        <fullName evidence="3">Secreted protein</fullName>
    </recommendedName>
</protein>
<accession>A0AAV6ULM2</accession>
<dbReference type="AlphaFoldDB" id="A0AAV6ULM2"/>
<gene>
    <name evidence="1" type="ORF">JTE90_005202</name>
</gene>
<evidence type="ECO:0008006" key="3">
    <source>
        <dbReference type="Google" id="ProtNLM"/>
    </source>
</evidence>
<evidence type="ECO:0000313" key="1">
    <source>
        <dbReference type="EMBL" id="KAG8184588.1"/>
    </source>
</evidence>
<keyword evidence="2" id="KW-1185">Reference proteome</keyword>
<sequence>MMSWSNAVFVPCYGCCFRLSEGSNRMVFSPSSASLTLFISSAVEEIVSPAHPWYLYLAPRHHFVLAKLYLGGETSLLRTRFQGVPFKTIRRRVR</sequence>
<evidence type="ECO:0000313" key="2">
    <source>
        <dbReference type="Proteomes" id="UP000827092"/>
    </source>
</evidence>
<dbReference type="EMBL" id="JAFNEN010000368">
    <property type="protein sequence ID" value="KAG8184588.1"/>
    <property type="molecule type" value="Genomic_DNA"/>
</dbReference>
<reference evidence="1 2" key="1">
    <citation type="journal article" date="2022" name="Nat. Ecol. Evol.">
        <title>A masculinizing supergene underlies an exaggerated male reproductive morph in a spider.</title>
        <authorList>
            <person name="Hendrickx F."/>
            <person name="De Corte Z."/>
            <person name="Sonet G."/>
            <person name="Van Belleghem S.M."/>
            <person name="Kostlbacher S."/>
            <person name="Vangestel C."/>
        </authorList>
    </citation>
    <scope>NUCLEOTIDE SEQUENCE [LARGE SCALE GENOMIC DNA]</scope>
    <source>
        <strain evidence="1">W744_W776</strain>
    </source>
</reference>
<organism evidence="1 2">
    <name type="scientific">Oedothorax gibbosus</name>
    <dbReference type="NCBI Taxonomy" id="931172"/>
    <lineage>
        <taxon>Eukaryota</taxon>
        <taxon>Metazoa</taxon>
        <taxon>Ecdysozoa</taxon>
        <taxon>Arthropoda</taxon>
        <taxon>Chelicerata</taxon>
        <taxon>Arachnida</taxon>
        <taxon>Araneae</taxon>
        <taxon>Araneomorphae</taxon>
        <taxon>Entelegynae</taxon>
        <taxon>Araneoidea</taxon>
        <taxon>Linyphiidae</taxon>
        <taxon>Erigoninae</taxon>
        <taxon>Oedothorax</taxon>
    </lineage>
</organism>
<dbReference type="Proteomes" id="UP000827092">
    <property type="component" value="Unassembled WGS sequence"/>
</dbReference>
<comment type="caution">
    <text evidence="1">The sequence shown here is derived from an EMBL/GenBank/DDBJ whole genome shotgun (WGS) entry which is preliminary data.</text>
</comment>
<name>A0AAV6ULM2_9ARAC</name>